<dbReference type="Proteomes" id="UP001500238">
    <property type="component" value="Unassembled WGS sequence"/>
</dbReference>
<keyword evidence="3" id="KW-1185">Reference proteome</keyword>
<evidence type="ECO:0000313" key="3">
    <source>
        <dbReference type="Proteomes" id="UP001500238"/>
    </source>
</evidence>
<name>A0ABN1HNP6_9SPHN</name>
<reference evidence="2 3" key="1">
    <citation type="journal article" date="2019" name="Int. J. Syst. Evol. Microbiol.">
        <title>The Global Catalogue of Microorganisms (GCM) 10K type strain sequencing project: providing services to taxonomists for standard genome sequencing and annotation.</title>
        <authorList>
            <consortium name="The Broad Institute Genomics Platform"/>
            <consortium name="The Broad Institute Genome Sequencing Center for Infectious Disease"/>
            <person name="Wu L."/>
            <person name="Ma J."/>
        </authorList>
    </citation>
    <scope>NUCLEOTIDE SEQUENCE [LARGE SCALE GENOMIC DNA]</scope>
    <source>
        <strain evidence="2 3">JCM 14603</strain>
    </source>
</reference>
<keyword evidence="1" id="KW-0732">Signal</keyword>
<organism evidence="2 3">
    <name type="scientific">Sphingomonas insulae</name>
    <dbReference type="NCBI Taxonomy" id="424800"/>
    <lineage>
        <taxon>Bacteria</taxon>
        <taxon>Pseudomonadati</taxon>
        <taxon>Pseudomonadota</taxon>
        <taxon>Alphaproteobacteria</taxon>
        <taxon>Sphingomonadales</taxon>
        <taxon>Sphingomonadaceae</taxon>
        <taxon>Sphingomonas</taxon>
    </lineage>
</organism>
<dbReference type="EMBL" id="BAAAES010000004">
    <property type="protein sequence ID" value="GAA0660622.1"/>
    <property type="molecule type" value="Genomic_DNA"/>
</dbReference>
<feature type="signal peptide" evidence="1">
    <location>
        <begin position="1"/>
        <end position="22"/>
    </location>
</feature>
<evidence type="ECO:0000256" key="1">
    <source>
        <dbReference type="SAM" id="SignalP"/>
    </source>
</evidence>
<evidence type="ECO:0000313" key="2">
    <source>
        <dbReference type="EMBL" id="GAA0660622.1"/>
    </source>
</evidence>
<feature type="chain" id="PRO_5046097466" evidence="1">
    <location>
        <begin position="23"/>
        <end position="137"/>
    </location>
</feature>
<proteinExistence type="predicted"/>
<accession>A0ABN1HNP6</accession>
<protein>
    <submittedName>
        <fullName evidence="2">Uncharacterized protein</fullName>
    </submittedName>
</protein>
<dbReference type="RefSeq" id="WP_243848436.1">
    <property type="nucleotide sequence ID" value="NZ_BAAAES010000004.1"/>
</dbReference>
<comment type="caution">
    <text evidence="2">The sequence shown here is derived from an EMBL/GenBank/DDBJ whole genome shotgun (WGS) entry which is preliminary data.</text>
</comment>
<gene>
    <name evidence="2" type="ORF">GCM10009102_06560</name>
</gene>
<sequence length="137" mass="14198">MTRRVTALSAIALLISSSAAYGVSLSSSGYGLRVSVPVLCTLRHQAAVTPVANGYQLGELLEYCNAPGGYSVQVTYAPGSMRGAVVMVGDEQVTLDGSGGTIVSRAPGPRIRDRAIIARPGPAGFDTDRLNFDIVAN</sequence>